<comment type="caution">
    <text evidence="2">The sequence shown here is derived from an EMBL/GenBank/DDBJ whole genome shotgun (WGS) entry which is preliminary data.</text>
</comment>
<dbReference type="AlphaFoldDB" id="A0A3S5B0S7"/>
<protein>
    <submittedName>
        <fullName evidence="2">Uncharacterized protein</fullName>
    </submittedName>
</protein>
<sequence>MTPSSDDVHHMMDKNSARFHPKLRQHEYRIKSKRLQYNDIHLSSSEIARLYSSEVSVPDQPPSQSSFSMSMPSSSQPNSTALCNSPIPAANFRTLSLVRPAQTKDSASGSTSYISSGMNMAPTVSPYFSSCSSLQLVAAFSPAPSPPKLPLSRQSEMIPVITTRESAVPSNSYFRPRSGKNILSSMFRENSSNDHLVKQELNFIEDSISDALADALDRLPDKEESRTRLRSFSKSPSLSPMSDEKEADTSVVQIFDPEFNASQQNAETLGKVGLLHISGHIGNSEYPGVFA</sequence>
<feature type="region of interest" description="Disordered" evidence="1">
    <location>
        <begin position="219"/>
        <end position="246"/>
    </location>
</feature>
<evidence type="ECO:0000256" key="1">
    <source>
        <dbReference type="SAM" id="MobiDB-lite"/>
    </source>
</evidence>
<feature type="compositionally biased region" description="Basic and acidic residues" evidence="1">
    <location>
        <begin position="1"/>
        <end position="16"/>
    </location>
</feature>
<feature type="region of interest" description="Disordered" evidence="1">
    <location>
        <begin position="1"/>
        <end position="24"/>
    </location>
</feature>
<proteinExistence type="predicted"/>
<feature type="compositionally biased region" description="Low complexity" evidence="1">
    <location>
        <begin position="53"/>
        <end position="79"/>
    </location>
</feature>
<accession>A0A3S5B0S7</accession>
<feature type="compositionally biased region" description="Low complexity" evidence="1">
    <location>
        <begin position="230"/>
        <end position="241"/>
    </location>
</feature>
<gene>
    <name evidence="2" type="ORF">PXEA_LOCUS30631</name>
</gene>
<evidence type="ECO:0000313" key="3">
    <source>
        <dbReference type="Proteomes" id="UP000784294"/>
    </source>
</evidence>
<keyword evidence="3" id="KW-1185">Reference proteome</keyword>
<dbReference type="EMBL" id="CAAALY010254268">
    <property type="protein sequence ID" value="VEL37191.1"/>
    <property type="molecule type" value="Genomic_DNA"/>
</dbReference>
<dbReference type="Proteomes" id="UP000784294">
    <property type="component" value="Unassembled WGS sequence"/>
</dbReference>
<feature type="region of interest" description="Disordered" evidence="1">
    <location>
        <begin position="53"/>
        <end position="80"/>
    </location>
</feature>
<reference evidence="2" key="1">
    <citation type="submission" date="2018-11" db="EMBL/GenBank/DDBJ databases">
        <authorList>
            <consortium name="Pathogen Informatics"/>
        </authorList>
    </citation>
    <scope>NUCLEOTIDE SEQUENCE</scope>
</reference>
<evidence type="ECO:0000313" key="2">
    <source>
        <dbReference type="EMBL" id="VEL37191.1"/>
    </source>
</evidence>
<organism evidence="2 3">
    <name type="scientific">Protopolystoma xenopodis</name>
    <dbReference type="NCBI Taxonomy" id="117903"/>
    <lineage>
        <taxon>Eukaryota</taxon>
        <taxon>Metazoa</taxon>
        <taxon>Spiralia</taxon>
        <taxon>Lophotrochozoa</taxon>
        <taxon>Platyhelminthes</taxon>
        <taxon>Monogenea</taxon>
        <taxon>Polyopisthocotylea</taxon>
        <taxon>Polystomatidea</taxon>
        <taxon>Polystomatidae</taxon>
        <taxon>Protopolystoma</taxon>
    </lineage>
</organism>
<name>A0A3S5B0S7_9PLAT</name>